<accession>A0ABP7ZM68</accession>
<comment type="caution">
    <text evidence="1">The sequence shown here is derived from an EMBL/GenBank/DDBJ whole genome shotgun (WGS) entry which is preliminary data.</text>
</comment>
<gene>
    <name evidence="1" type="ORF">GCM10022286_25130</name>
</gene>
<name>A0ABP7ZM68_9MICO</name>
<evidence type="ECO:0000313" key="2">
    <source>
        <dbReference type="Proteomes" id="UP001415169"/>
    </source>
</evidence>
<dbReference type="EMBL" id="BAABBV010000001">
    <property type="protein sequence ID" value="GAA4163948.1"/>
    <property type="molecule type" value="Genomic_DNA"/>
</dbReference>
<reference evidence="1" key="1">
    <citation type="journal article" date="2014" name="Int. J. Syst. Evol. Microbiol.">
        <title>Complete genome of a new Firmicutes species belonging to the dominant human colonic microbiota ('Ruminococcus bicirculans') reveals two chromosomes and a selective capacity to utilize plant glucans.</title>
        <authorList>
            <consortium name="NISC Comparative Sequencing Program"/>
            <person name="Wegmann U."/>
            <person name="Louis P."/>
            <person name="Goesmann A."/>
            <person name="Henrissat B."/>
            <person name="Duncan S.H."/>
            <person name="Flint H.J."/>
        </authorList>
    </citation>
    <scope>NUCLEOTIDE SEQUENCE</scope>
    <source>
        <strain evidence="1">JCM 17590</strain>
    </source>
</reference>
<sequence>MPSGRIIMRMQASAMSAMFEHIAVHFAMLSPSPMSAPAHIVAAIEQALRDWMHSCIAPMSIGMLPMDMDFIISIVSISFSVPLAPAAAVAPPEALAI</sequence>
<protein>
    <submittedName>
        <fullName evidence="1">Uncharacterized protein</fullName>
    </submittedName>
</protein>
<keyword evidence="2" id="KW-1185">Reference proteome</keyword>
<organism evidence="1 2">
    <name type="scientific">Gryllotalpicola daejeonensis</name>
    <dbReference type="NCBI Taxonomy" id="993087"/>
    <lineage>
        <taxon>Bacteria</taxon>
        <taxon>Bacillati</taxon>
        <taxon>Actinomycetota</taxon>
        <taxon>Actinomycetes</taxon>
        <taxon>Micrococcales</taxon>
        <taxon>Microbacteriaceae</taxon>
        <taxon>Gryllotalpicola</taxon>
    </lineage>
</organism>
<reference evidence="1" key="2">
    <citation type="submission" date="2023-12" db="EMBL/GenBank/DDBJ databases">
        <authorList>
            <person name="Sun Q."/>
            <person name="Inoue M."/>
        </authorList>
    </citation>
    <scope>NUCLEOTIDE SEQUENCE</scope>
    <source>
        <strain evidence="1">JCM 17590</strain>
    </source>
</reference>
<dbReference type="Proteomes" id="UP001415169">
    <property type="component" value="Unassembled WGS sequence"/>
</dbReference>
<proteinExistence type="predicted"/>
<evidence type="ECO:0000313" key="1">
    <source>
        <dbReference type="EMBL" id="GAA4163948.1"/>
    </source>
</evidence>